<dbReference type="AlphaFoldDB" id="A0A1B6DEG0"/>
<dbReference type="Gene3D" id="1.25.40.10">
    <property type="entry name" value="Tetratricopeptide repeat domain"/>
    <property type="match status" value="1"/>
</dbReference>
<dbReference type="PANTHER" id="PTHR26312:SF87">
    <property type="entry name" value="TETRATRICOPEPTIDE REPEAT PROTEIN 5"/>
    <property type="match status" value="1"/>
</dbReference>
<feature type="repeat" description="TPR" evidence="1">
    <location>
        <begin position="109"/>
        <end position="142"/>
    </location>
</feature>
<dbReference type="Pfam" id="PF13181">
    <property type="entry name" value="TPR_8"/>
    <property type="match status" value="2"/>
</dbReference>
<evidence type="ECO:0000313" key="3">
    <source>
        <dbReference type="EMBL" id="JAS24083.1"/>
    </source>
</evidence>
<dbReference type="InterPro" id="IPR032076">
    <property type="entry name" value="TTC5_OB"/>
</dbReference>
<keyword evidence="1" id="KW-0802">TPR repeat</keyword>
<dbReference type="PANTHER" id="PTHR26312">
    <property type="entry name" value="TETRATRICOPEPTIDE REPEAT PROTEIN 5"/>
    <property type="match status" value="1"/>
</dbReference>
<dbReference type="SMART" id="SM00028">
    <property type="entry name" value="TPR"/>
    <property type="match status" value="3"/>
</dbReference>
<dbReference type="Pfam" id="PF16669">
    <property type="entry name" value="TTC5_OB"/>
    <property type="match status" value="1"/>
</dbReference>
<accession>A0A1B6DEG0</accession>
<name>A0A1B6DEG0_9HEMI</name>
<dbReference type="EMBL" id="GEDC01013215">
    <property type="protein sequence ID" value="JAS24083.1"/>
    <property type="molecule type" value="Transcribed_RNA"/>
</dbReference>
<reference evidence="3" key="1">
    <citation type="submission" date="2015-12" db="EMBL/GenBank/DDBJ databases">
        <title>De novo transcriptome assembly of four potential Pierce s Disease insect vectors from Arizona vineyards.</title>
        <authorList>
            <person name="Tassone E.E."/>
        </authorList>
    </citation>
    <scope>NUCLEOTIDE SEQUENCE</scope>
</reference>
<sequence length="445" mass="50215">MENKEKVLVSESKGQISDTLEECVKKLYAFRDCYFEYHPIEEASMKHSRLQEKLENTILIFNENSEAAISENRARYFYLLGRAHDVIATHSALAEEALTKAVKLDPKLVHAWNQLGECYWKRDNIKDAKNCFQGALSQDKNKISLRNLSMLVRHETADSREEKIANVEQSLDLAKQAVEIDTNDGDSWSVLGNAHLSYFFAIQQNPKSLQHAMSAYLQAEKHSIAGHNPSLHYNKAVALKYEEDYKSALDAYSRSCQLDPTWEEPYTKQQQLISYLDNTVDLINNKGRLKAKKIQSLLKELNEKQLGPYEGGHYKSPGGQTVKLECRKLSQVKPGLNEEVVILGAVICSVRDDDSVPFTFCIMDSEKSVFAVTLYNLARGKGVIIGDIVAIPEPYVSFVNFSHGSKKYIFNSIRVGNPLVMVVNGKKVKKDKLASAELSTFKSAY</sequence>
<dbReference type="InterPro" id="IPR019734">
    <property type="entry name" value="TPR_rpt"/>
</dbReference>
<evidence type="ECO:0000256" key="1">
    <source>
        <dbReference type="PROSITE-ProRule" id="PRU00339"/>
    </source>
</evidence>
<dbReference type="InterPro" id="IPR038645">
    <property type="entry name" value="TTC5_OB_sf"/>
</dbReference>
<protein>
    <recommendedName>
        <fullName evidence="2">Tetratricopeptide repeat protein 5 OB fold domain-containing protein</fullName>
    </recommendedName>
</protein>
<organism evidence="3">
    <name type="scientific">Clastoptera arizonana</name>
    <name type="common">Arizona spittle bug</name>
    <dbReference type="NCBI Taxonomy" id="38151"/>
    <lineage>
        <taxon>Eukaryota</taxon>
        <taxon>Metazoa</taxon>
        <taxon>Ecdysozoa</taxon>
        <taxon>Arthropoda</taxon>
        <taxon>Hexapoda</taxon>
        <taxon>Insecta</taxon>
        <taxon>Pterygota</taxon>
        <taxon>Neoptera</taxon>
        <taxon>Paraneoptera</taxon>
        <taxon>Hemiptera</taxon>
        <taxon>Auchenorrhyncha</taxon>
        <taxon>Cercopoidea</taxon>
        <taxon>Clastopteridae</taxon>
        <taxon>Clastoptera</taxon>
    </lineage>
</organism>
<dbReference type="PROSITE" id="PS50005">
    <property type="entry name" value="TPR"/>
    <property type="match status" value="1"/>
</dbReference>
<dbReference type="Gene3D" id="2.40.50.550">
    <property type="match status" value="1"/>
</dbReference>
<feature type="domain" description="Tetratricopeptide repeat protein 5 OB fold" evidence="2">
    <location>
        <begin position="323"/>
        <end position="436"/>
    </location>
</feature>
<dbReference type="InterPro" id="IPR011990">
    <property type="entry name" value="TPR-like_helical_dom_sf"/>
</dbReference>
<proteinExistence type="predicted"/>
<evidence type="ECO:0000259" key="2">
    <source>
        <dbReference type="Pfam" id="PF16669"/>
    </source>
</evidence>
<gene>
    <name evidence="3" type="ORF">g.9597</name>
</gene>
<dbReference type="SUPFAM" id="SSF48452">
    <property type="entry name" value="TPR-like"/>
    <property type="match status" value="1"/>
</dbReference>